<evidence type="ECO:0000313" key="3">
    <source>
        <dbReference type="Proteomes" id="UP000030143"/>
    </source>
</evidence>
<evidence type="ECO:0000256" key="1">
    <source>
        <dbReference type="SAM" id="MobiDB-lite"/>
    </source>
</evidence>
<dbReference type="HOGENOM" id="CLU_2224089_0_0_1"/>
<proteinExistence type="predicted"/>
<gene>
    <name evidence="2" type="ORF">PEX2_010190</name>
</gene>
<dbReference type="VEuPathDB" id="FungiDB:PEXP_006820"/>
<feature type="compositionally biased region" description="Polar residues" evidence="1">
    <location>
        <begin position="1"/>
        <end position="10"/>
    </location>
</feature>
<protein>
    <submittedName>
        <fullName evidence="2">Uncharacterized protein</fullName>
    </submittedName>
</protein>
<dbReference type="RefSeq" id="XP_016594405.1">
    <property type="nucleotide sequence ID" value="XM_016738296.1"/>
</dbReference>
<dbReference type="GeneID" id="27673715"/>
<organism evidence="2 3">
    <name type="scientific">Penicillium expansum</name>
    <name type="common">Blue mold rot fungus</name>
    <dbReference type="NCBI Taxonomy" id="27334"/>
    <lineage>
        <taxon>Eukaryota</taxon>
        <taxon>Fungi</taxon>
        <taxon>Dikarya</taxon>
        <taxon>Ascomycota</taxon>
        <taxon>Pezizomycotina</taxon>
        <taxon>Eurotiomycetes</taxon>
        <taxon>Eurotiomycetidae</taxon>
        <taxon>Eurotiales</taxon>
        <taxon>Aspergillaceae</taxon>
        <taxon>Penicillium</taxon>
    </lineage>
</organism>
<keyword evidence="3" id="KW-1185">Reference proteome</keyword>
<comment type="caution">
    <text evidence="2">The sequence shown here is derived from an EMBL/GenBank/DDBJ whole genome shotgun (WGS) entry which is preliminary data.</text>
</comment>
<name>A0A0A2KL65_PENEN</name>
<evidence type="ECO:0000313" key="2">
    <source>
        <dbReference type="EMBL" id="KGO51452.1"/>
    </source>
</evidence>
<feature type="region of interest" description="Disordered" evidence="1">
    <location>
        <begin position="1"/>
        <end position="43"/>
    </location>
</feature>
<accession>A0A0A2KL65</accession>
<sequence length="95" mass="10522">MSLRSLNMAQPRSDIYPSSHFIDGRGKQATEPAAQYKDPPNTPIPRAVQSIAPDADQLEQLLVRLIDGVHPFDPSCCLRSTPKNTSDEYVITTKI</sequence>
<dbReference type="Proteomes" id="UP000030143">
    <property type="component" value="Unassembled WGS sequence"/>
</dbReference>
<dbReference type="AlphaFoldDB" id="A0A0A2KL65"/>
<dbReference type="OrthoDB" id="4355988at2759"/>
<reference evidence="2 3" key="1">
    <citation type="journal article" date="2015" name="Mol. Plant Microbe Interact.">
        <title>Genome, transcriptome, and functional analyses of Penicillium expansum provide new insights into secondary metabolism and pathogenicity.</title>
        <authorList>
            <person name="Ballester A.R."/>
            <person name="Marcet-Houben M."/>
            <person name="Levin E."/>
            <person name="Sela N."/>
            <person name="Selma-Lazaro C."/>
            <person name="Carmona L."/>
            <person name="Wisniewski M."/>
            <person name="Droby S."/>
            <person name="Gonzalez-Candelas L."/>
            <person name="Gabaldon T."/>
        </authorList>
    </citation>
    <scope>NUCLEOTIDE SEQUENCE [LARGE SCALE GENOMIC DNA]</scope>
    <source>
        <strain evidence="2 3">MD-8</strain>
    </source>
</reference>
<dbReference type="EMBL" id="JQFZ01000288">
    <property type="protein sequence ID" value="KGO51452.1"/>
    <property type="molecule type" value="Genomic_DNA"/>
</dbReference>
<dbReference type="PhylomeDB" id="A0A0A2KL65"/>